<dbReference type="OrthoDB" id="1666796at2759"/>
<dbReference type="Pfam" id="PF02990">
    <property type="entry name" value="EMP70"/>
    <property type="match status" value="1"/>
</dbReference>
<evidence type="ECO:0000256" key="2">
    <source>
        <dbReference type="ARBA" id="ARBA00005227"/>
    </source>
</evidence>
<evidence type="ECO:0000256" key="5">
    <source>
        <dbReference type="ARBA" id="ARBA00022989"/>
    </source>
</evidence>
<dbReference type="GO" id="GO:0007034">
    <property type="term" value="P:vacuolar transport"/>
    <property type="evidence" value="ECO:0007669"/>
    <property type="project" value="TreeGrafter"/>
</dbReference>
<reference evidence="8 9" key="1">
    <citation type="submission" date="2019-04" db="EMBL/GenBank/DDBJ databases">
        <title>Comparative genomics and transcriptomics to analyze fruiting body development in filamentous ascomycetes.</title>
        <authorList>
            <consortium name="DOE Joint Genome Institute"/>
            <person name="Lutkenhaus R."/>
            <person name="Traeger S."/>
            <person name="Breuer J."/>
            <person name="Kuo A."/>
            <person name="Lipzen A."/>
            <person name="Pangilinan J."/>
            <person name="Dilworth D."/>
            <person name="Sandor L."/>
            <person name="Poggeler S."/>
            <person name="Barry K."/>
            <person name="Grigoriev I.V."/>
            <person name="Nowrousian M."/>
        </authorList>
    </citation>
    <scope>NUCLEOTIDE SEQUENCE [LARGE SCALE GENOMIC DNA]</scope>
    <source>
        <strain evidence="8 9">CBS 389.68</strain>
    </source>
</reference>
<evidence type="ECO:0000313" key="9">
    <source>
        <dbReference type="Proteomes" id="UP000298138"/>
    </source>
</evidence>
<protein>
    <recommendedName>
        <fullName evidence="7">Transmembrane 9 superfamily member</fullName>
    </recommendedName>
</protein>
<dbReference type="InterPro" id="IPR004240">
    <property type="entry name" value="EMP70"/>
</dbReference>
<dbReference type="GO" id="GO:0000329">
    <property type="term" value="C:fungal-type vacuole membrane"/>
    <property type="evidence" value="ECO:0007669"/>
    <property type="project" value="TreeGrafter"/>
</dbReference>
<dbReference type="InParanoid" id="A0A4S2MRZ9"/>
<dbReference type="PANTHER" id="PTHR10766:SF111">
    <property type="entry name" value="TRANSMEMBRANE 9 SUPERFAMILY MEMBER 2"/>
    <property type="match status" value="1"/>
</dbReference>
<dbReference type="AlphaFoldDB" id="A0A4S2MRZ9"/>
<feature type="transmembrane region" description="Helical" evidence="7">
    <location>
        <begin position="415"/>
        <end position="439"/>
    </location>
</feature>
<feature type="transmembrane region" description="Helical" evidence="7">
    <location>
        <begin position="498"/>
        <end position="524"/>
    </location>
</feature>
<feature type="transmembrane region" description="Helical" evidence="7">
    <location>
        <begin position="536"/>
        <end position="562"/>
    </location>
</feature>
<name>A0A4S2MRZ9_9PEZI</name>
<feature type="transmembrane region" description="Helical" evidence="7">
    <location>
        <begin position="605"/>
        <end position="634"/>
    </location>
</feature>
<keyword evidence="5 7" id="KW-1133">Transmembrane helix</keyword>
<keyword evidence="6 7" id="KW-0472">Membrane</keyword>
<dbReference type="PANTHER" id="PTHR10766">
    <property type="entry name" value="TRANSMEMBRANE 9 SUPERFAMILY PROTEIN"/>
    <property type="match status" value="1"/>
</dbReference>
<keyword evidence="9" id="KW-1185">Reference proteome</keyword>
<feature type="transmembrane region" description="Helical" evidence="7">
    <location>
        <begin position="282"/>
        <end position="304"/>
    </location>
</feature>
<evidence type="ECO:0000256" key="3">
    <source>
        <dbReference type="ARBA" id="ARBA00022692"/>
    </source>
</evidence>
<gene>
    <name evidence="8" type="ORF">EX30DRAFT_322824</name>
</gene>
<sequence length="644" mass="72348">MPSFLSGALTALSLLPLSHAFYLPGVAPTDYTIGNKVPLYVNALTPTLAEDQQVRSVMAWDYYHPNFNFCPPKDGPPKKISESLGSILFGDRILTSPFELYMGKNETCKMLCNPVEYSQHQAQFVNWRIWQSYNHNWLIDGLPAAQAVRERGKKDQQTYYVQGFPLGSVEMDDATGNATAFLNNHYDIFVDFHLVKSRLATDPKYRVVGVEVIPSSRQAKLDENAAYGASCQSDAPVVLNSEDTNAKTKVMFTYSVYWRESDTVWATRWDKYLHVYEPSIHWFSLVNSAIIVVFLTGMVAMVVVRALKKDIQRYNSFDIEDDVQDDSGWKLVHGDVFRPPKNPMLLAIFLGSGAQLFFMTGTTIVFALLGFLSPSNRGSLGTVMILLYTVFGFIGGYVSARVYKTLNGDAWKRNILLTPLLVPGIVFTVFFLLNLFLFFEHSSGAVPLTTMLALIAIWFIISVPLSFVGSWFGFRASKWTPPTKTNQIPRQIPRQGKWGGIGTGMVVAGVLPFASIFVELYFIMGSIWVRKVYYMFGFLFLCYGIMIITCSAVTILSIYFLLCAENYHWQWRAFFTSGACALYIVAYALVYWVSKLSLGGFTSNVLYLGYSCLMGFLAWVLTGTIGFFASAVFVNKIYASIKIE</sequence>
<dbReference type="GO" id="GO:0072657">
    <property type="term" value="P:protein localization to membrane"/>
    <property type="evidence" value="ECO:0007669"/>
    <property type="project" value="TreeGrafter"/>
</dbReference>
<evidence type="ECO:0000313" key="8">
    <source>
        <dbReference type="EMBL" id="TGZ78117.1"/>
    </source>
</evidence>
<feature type="transmembrane region" description="Helical" evidence="7">
    <location>
        <begin position="383"/>
        <end position="403"/>
    </location>
</feature>
<feature type="transmembrane region" description="Helical" evidence="7">
    <location>
        <begin position="451"/>
        <end position="474"/>
    </location>
</feature>
<feature type="transmembrane region" description="Helical" evidence="7">
    <location>
        <begin position="345"/>
        <end position="371"/>
    </location>
</feature>
<comment type="subcellular location">
    <subcellularLocation>
        <location evidence="1">Membrane</location>
        <topology evidence="1">Multi-pass membrane protein</topology>
    </subcellularLocation>
</comment>
<evidence type="ECO:0000256" key="4">
    <source>
        <dbReference type="ARBA" id="ARBA00022729"/>
    </source>
</evidence>
<keyword evidence="3 7" id="KW-0812">Transmembrane</keyword>
<comment type="similarity">
    <text evidence="2 7">Belongs to the nonaspanin (TM9SF) (TC 9.A.2) family.</text>
</comment>
<dbReference type="Proteomes" id="UP000298138">
    <property type="component" value="Unassembled WGS sequence"/>
</dbReference>
<dbReference type="STRING" id="341454.A0A4S2MRZ9"/>
<evidence type="ECO:0000256" key="1">
    <source>
        <dbReference type="ARBA" id="ARBA00004141"/>
    </source>
</evidence>
<keyword evidence="4 7" id="KW-0732">Signal</keyword>
<proteinExistence type="inferred from homology"/>
<feature type="transmembrane region" description="Helical" evidence="7">
    <location>
        <begin position="574"/>
        <end position="593"/>
    </location>
</feature>
<accession>A0A4S2MRZ9</accession>
<dbReference type="EMBL" id="ML220145">
    <property type="protein sequence ID" value="TGZ78117.1"/>
    <property type="molecule type" value="Genomic_DNA"/>
</dbReference>
<evidence type="ECO:0000256" key="7">
    <source>
        <dbReference type="RuleBase" id="RU363079"/>
    </source>
</evidence>
<organism evidence="8 9">
    <name type="scientific">Ascodesmis nigricans</name>
    <dbReference type="NCBI Taxonomy" id="341454"/>
    <lineage>
        <taxon>Eukaryota</taxon>
        <taxon>Fungi</taxon>
        <taxon>Dikarya</taxon>
        <taxon>Ascomycota</taxon>
        <taxon>Pezizomycotina</taxon>
        <taxon>Pezizomycetes</taxon>
        <taxon>Pezizales</taxon>
        <taxon>Ascodesmidaceae</taxon>
        <taxon>Ascodesmis</taxon>
    </lineage>
</organism>
<dbReference type="GO" id="GO:0005768">
    <property type="term" value="C:endosome"/>
    <property type="evidence" value="ECO:0007669"/>
    <property type="project" value="TreeGrafter"/>
</dbReference>
<dbReference type="FunCoup" id="A0A4S2MRZ9">
    <property type="interactions" value="950"/>
</dbReference>
<evidence type="ECO:0000256" key="6">
    <source>
        <dbReference type="ARBA" id="ARBA00023136"/>
    </source>
</evidence>
<feature type="chain" id="PRO_5021043419" description="Transmembrane 9 superfamily member" evidence="7">
    <location>
        <begin position="21"/>
        <end position="644"/>
    </location>
</feature>
<feature type="signal peptide" evidence="7">
    <location>
        <begin position="1"/>
        <end position="20"/>
    </location>
</feature>